<reference evidence="1 2" key="1">
    <citation type="submission" date="2023-06" db="EMBL/GenBank/DDBJ databases">
        <authorList>
            <person name="Ham H."/>
            <person name="Park D.S."/>
        </authorList>
    </citation>
    <scope>NUCLEOTIDE SEQUENCE [LARGE SCALE GENOMIC DNA]</scope>
    <source>
        <strain evidence="1 2">KACC 17005</strain>
    </source>
</reference>
<name>A0ABY9ARI4_PARCI</name>
<evidence type="ECO:0000313" key="1">
    <source>
        <dbReference type="EMBL" id="WIY49530.1"/>
    </source>
</evidence>
<dbReference type="GeneID" id="79789242"/>
<keyword evidence="2" id="KW-1185">Reference proteome</keyword>
<gene>
    <name evidence="1" type="ORF">QRO08_02880</name>
</gene>
<dbReference type="Proteomes" id="UP001242732">
    <property type="component" value="Chromosome"/>
</dbReference>
<proteinExistence type="predicted"/>
<accession>A0ABY9ARI4</accession>
<evidence type="ECO:0000313" key="2">
    <source>
        <dbReference type="Proteomes" id="UP001242732"/>
    </source>
</evidence>
<protein>
    <submittedName>
        <fullName evidence="1">Uncharacterized protein</fullName>
    </submittedName>
</protein>
<dbReference type="RefSeq" id="WP_017439796.1">
    <property type="nucleotide sequence ID" value="NZ_CP023687.1"/>
</dbReference>
<dbReference type="EMBL" id="CP127363">
    <property type="protein sequence ID" value="WIY49530.1"/>
    <property type="molecule type" value="Genomic_DNA"/>
</dbReference>
<organism evidence="1 2">
    <name type="scientific">Paracidovorax citrulli</name>
    <name type="common">Acidovorax citrulli</name>
    <dbReference type="NCBI Taxonomy" id="80869"/>
    <lineage>
        <taxon>Bacteria</taxon>
        <taxon>Pseudomonadati</taxon>
        <taxon>Pseudomonadota</taxon>
        <taxon>Betaproteobacteria</taxon>
        <taxon>Burkholderiales</taxon>
        <taxon>Comamonadaceae</taxon>
        <taxon>Paracidovorax</taxon>
    </lineage>
</organism>
<sequence>MTAYPDESLRIQGRAAGGVGLQANRRAMESVYAGGFSGPRRVKELPMPE</sequence>